<dbReference type="SUPFAM" id="SSF46894">
    <property type="entry name" value="C-terminal effector domain of the bipartite response regulators"/>
    <property type="match status" value="1"/>
</dbReference>
<evidence type="ECO:0000256" key="1">
    <source>
        <dbReference type="ARBA" id="ARBA00023015"/>
    </source>
</evidence>
<feature type="domain" description="HTH luxR-type" evidence="4">
    <location>
        <begin position="532"/>
        <end position="597"/>
    </location>
</feature>
<dbReference type="PROSITE" id="PS50043">
    <property type="entry name" value="HTH_LUXR_2"/>
    <property type="match status" value="1"/>
</dbReference>
<dbReference type="SMART" id="SM00421">
    <property type="entry name" value="HTH_LUXR"/>
    <property type="match status" value="1"/>
</dbReference>
<keyword evidence="2" id="KW-0238">DNA-binding</keyword>
<keyword evidence="3" id="KW-0804">Transcription</keyword>
<accession>A0ABT5VJB2</accession>
<proteinExistence type="predicted"/>
<dbReference type="PANTHER" id="PTHR44688">
    <property type="entry name" value="DNA-BINDING TRANSCRIPTIONAL ACTIVATOR DEVR_DOSR"/>
    <property type="match status" value="1"/>
</dbReference>
<dbReference type="InterPro" id="IPR029016">
    <property type="entry name" value="GAF-like_dom_sf"/>
</dbReference>
<dbReference type="Gene3D" id="1.10.10.10">
    <property type="entry name" value="Winged helix-like DNA-binding domain superfamily/Winged helix DNA-binding domain"/>
    <property type="match status" value="1"/>
</dbReference>
<dbReference type="PROSITE" id="PS00622">
    <property type="entry name" value="HTH_LUXR_1"/>
    <property type="match status" value="1"/>
</dbReference>
<evidence type="ECO:0000256" key="2">
    <source>
        <dbReference type="ARBA" id="ARBA00023125"/>
    </source>
</evidence>
<keyword evidence="1" id="KW-0805">Transcription regulation</keyword>
<dbReference type="InterPro" id="IPR000792">
    <property type="entry name" value="Tscrpt_reg_LuxR_C"/>
</dbReference>
<dbReference type="SUPFAM" id="SSF55781">
    <property type="entry name" value="GAF domain-like"/>
    <property type="match status" value="1"/>
</dbReference>
<dbReference type="PANTHER" id="PTHR44688:SF16">
    <property type="entry name" value="DNA-BINDING TRANSCRIPTIONAL ACTIVATOR DEVR_DOSR"/>
    <property type="match status" value="1"/>
</dbReference>
<comment type="caution">
    <text evidence="5">The sequence shown here is derived from an EMBL/GenBank/DDBJ whole genome shotgun (WGS) entry which is preliminary data.</text>
</comment>
<evidence type="ECO:0000313" key="6">
    <source>
        <dbReference type="Proteomes" id="UP001148125"/>
    </source>
</evidence>
<protein>
    <submittedName>
        <fullName evidence="5">LuxR C-terminal-related transcriptional regulator</fullName>
    </submittedName>
</protein>
<reference evidence="5" key="1">
    <citation type="submission" date="2024-05" db="EMBL/GenBank/DDBJ databases">
        <title>Alkalihalobacillus sp. strain MEB203 novel alkaliphilic bacterium from Lonar Lake, India.</title>
        <authorList>
            <person name="Joshi A."/>
            <person name="Thite S."/>
            <person name="Mengade P."/>
        </authorList>
    </citation>
    <scope>NUCLEOTIDE SEQUENCE</scope>
    <source>
        <strain evidence="5">MEB 203</strain>
    </source>
</reference>
<dbReference type="CDD" id="cd06170">
    <property type="entry name" value="LuxR_C_like"/>
    <property type="match status" value="1"/>
</dbReference>
<name>A0ABT5VJB2_9BACI</name>
<sequence>MNSNPNLVKELQGMNSQHLKLSIAITDKQGELMLSPTHIGNISTEILNDRDVTFCEIIQRFNKNKQTIVFDAFNEKYLGMKFFLVPITRNREPSHFIWAGPFVESESTKDLIENRYRKSGLSEQKIQGFLNNLCIIDGKSVKKYIDQLQKLAIFVGDFFHTKFNKEIEGKLHQLNSVIDQLSENEGSVIPVLLSKILQTYNSDSNQSKETEIVYIGYAEKKQNSIYEIQHILGDSATNLIGNQFYVGEGFLGQSIALRKSMQWHKIKNDPRLSFFGERGLDIDHLFSFPIMYKEEVYGVIFGSCKEMFTWSDHYIHHASLIANKVGKRLYIKELKRKKNNTKIKLDIHKQVLQILMQKRSKKATLYIIIDMLRDYTQSIDLSLIYTNNHHETEIISRGIFSNQAHLLELFTKYIKTDLSLVRLNLFNIVSAGKNSIVEIPIVKKGNVYALLVAHVVSEKLDKMDLLHFCSDIISELLSHPKFFNEEGQSSSDTGDYSYIKTTSSTALLDPKLSVEQGVIKGENLTKVSNIKTVIEDLSLTKREKEVLYLVLEGLNNQEVAETLVISIHTVKNHLTNIFQKLNVQDRSQAFALIYRLKYKQQ</sequence>
<evidence type="ECO:0000256" key="3">
    <source>
        <dbReference type="ARBA" id="ARBA00023163"/>
    </source>
</evidence>
<evidence type="ECO:0000259" key="4">
    <source>
        <dbReference type="PROSITE" id="PS50043"/>
    </source>
</evidence>
<evidence type="ECO:0000313" key="5">
    <source>
        <dbReference type="EMBL" id="MDE5415536.1"/>
    </source>
</evidence>
<keyword evidence="6" id="KW-1185">Reference proteome</keyword>
<dbReference type="EMBL" id="JAOTPO010000017">
    <property type="protein sequence ID" value="MDE5415536.1"/>
    <property type="molecule type" value="Genomic_DNA"/>
</dbReference>
<dbReference type="PRINTS" id="PR00038">
    <property type="entry name" value="HTHLUXR"/>
</dbReference>
<gene>
    <name evidence="5" type="ORF">N7Z68_19505</name>
</gene>
<dbReference type="Proteomes" id="UP001148125">
    <property type="component" value="Unassembled WGS sequence"/>
</dbReference>
<dbReference type="RefSeq" id="WP_275120139.1">
    <property type="nucleotide sequence ID" value="NZ_JAOTPO010000017.1"/>
</dbReference>
<organism evidence="5 6">
    <name type="scientific">Alkalihalobacterium chitinilyticum</name>
    <dbReference type="NCBI Taxonomy" id="2980103"/>
    <lineage>
        <taxon>Bacteria</taxon>
        <taxon>Bacillati</taxon>
        <taxon>Bacillota</taxon>
        <taxon>Bacilli</taxon>
        <taxon>Bacillales</taxon>
        <taxon>Bacillaceae</taxon>
        <taxon>Alkalihalobacterium</taxon>
    </lineage>
</organism>
<dbReference type="InterPro" id="IPR036388">
    <property type="entry name" value="WH-like_DNA-bd_sf"/>
</dbReference>
<dbReference type="Pfam" id="PF00196">
    <property type="entry name" value="GerE"/>
    <property type="match status" value="1"/>
</dbReference>
<dbReference type="InterPro" id="IPR016032">
    <property type="entry name" value="Sig_transdc_resp-reg_C-effctor"/>
</dbReference>
<dbReference type="Gene3D" id="3.30.450.40">
    <property type="match status" value="1"/>
</dbReference>